<organism evidence="7 8">
    <name type="scientific">Micromonospora rosaria</name>
    <dbReference type="NCBI Taxonomy" id="47874"/>
    <lineage>
        <taxon>Bacteria</taxon>
        <taxon>Bacillati</taxon>
        <taxon>Actinomycetota</taxon>
        <taxon>Actinomycetes</taxon>
        <taxon>Micromonosporales</taxon>
        <taxon>Micromonosporaceae</taxon>
        <taxon>Micromonospora</taxon>
    </lineage>
</organism>
<evidence type="ECO:0000256" key="3">
    <source>
        <dbReference type="ARBA" id="ARBA00023027"/>
    </source>
</evidence>
<dbReference type="Gene3D" id="3.40.50.720">
    <property type="entry name" value="NAD(P)-binding Rossmann-like Domain"/>
    <property type="match status" value="2"/>
</dbReference>
<protein>
    <recommendedName>
        <fullName evidence="9">Hydroxyacid dehydrogenase</fullName>
    </recommendedName>
</protein>
<dbReference type="PROSITE" id="PS00671">
    <property type="entry name" value="D_2_HYDROXYACID_DH_3"/>
    <property type="match status" value="1"/>
</dbReference>
<gene>
    <name evidence="7" type="ORF">AWW66_14280</name>
</gene>
<dbReference type="PANTHER" id="PTHR42789">
    <property type="entry name" value="D-ISOMER SPECIFIC 2-HYDROXYACID DEHYDROGENASE FAMILY PROTEIN (AFU_ORTHOLOGUE AFUA_6G10090)"/>
    <property type="match status" value="1"/>
</dbReference>
<accession>A0A136PSD8</accession>
<comment type="similarity">
    <text evidence="1 4">Belongs to the D-isomer specific 2-hydroxyacid dehydrogenase family.</text>
</comment>
<dbReference type="InterPro" id="IPR036291">
    <property type="entry name" value="NAD(P)-bd_dom_sf"/>
</dbReference>
<dbReference type="AlphaFoldDB" id="A0A136PSD8"/>
<evidence type="ECO:0000256" key="2">
    <source>
        <dbReference type="ARBA" id="ARBA00023002"/>
    </source>
</evidence>
<keyword evidence="8" id="KW-1185">Reference proteome</keyword>
<evidence type="ECO:0000313" key="7">
    <source>
        <dbReference type="EMBL" id="KXK61305.1"/>
    </source>
</evidence>
<dbReference type="GO" id="GO:0051287">
    <property type="term" value="F:NAD binding"/>
    <property type="evidence" value="ECO:0007669"/>
    <property type="project" value="InterPro"/>
</dbReference>
<dbReference type="InterPro" id="IPR029753">
    <property type="entry name" value="D-isomer_DH_CS"/>
</dbReference>
<reference evidence="7 8" key="1">
    <citation type="submission" date="2016-01" db="EMBL/GenBank/DDBJ databases">
        <title>Whole genome sequence and analysis of Micromonospora rosaria DSM 803, which can produce antibacterial substance rosamicin.</title>
        <authorList>
            <person name="Yang H."/>
            <person name="He X."/>
            <person name="Zhu D."/>
        </authorList>
    </citation>
    <scope>NUCLEOTIDE SEQUENCE [LARGE SCALE GENOMIC DNA]</scope>
    <source>
        <strain evidence="7 8">DSM 803</strain>
    </source>
</reference>
<evidence type="ECO:0008006" key="9">
    <source>
        <dbReference type="Google" id="ProtNLM"/>
    </source>
</evidence>
<dbReference type="PANTHER" id="PTHR42789:SF1">
    <property type="entry name" value="D-ISOMER SPECIFIC 2-HYDROXYACID DEHYDROGENASE FAMILY PROTEIN (AFU_ORTHOLOGUE AFUA_6G10090)"/>
    <property type="match status" value="1"/>
</dbReference>
<dbReference type="EMBL" id="LRQV01000044">
    <property type="protein sequence ID" value="KXK61305.1"/>
    <property type="molecule type" value="Genomic_DNA"/>
</dbReference>
<keyword evidence="2 4" id="KW-0560">Oxidoreductase</keyword>
<feature type="domain" description="D-isomer specific 2-hydroxyacid dehydrogenase NAD-binding" evidence="6">
    <location>
        <begin position="112"/>
        <end position="289"/>
    </location>
</feature>
<dbReference type="Pfam" id="PF00389">
    <property type="entry name" value="2-Hacid_dh"/>
    <property type="match status" value="1"/>
</dbReference>
<dbReference type="InterPro" id="IPR050857">
    <property type="entry name" value="D-2-hydroxyacid_DH"/>
</dbReference>
<dbReference type="SUPFAM" id="SSF52283">
    <property type="entry name" value="Formate/glycerate dehydrogenase catalytic domain-like"/>
    <property type="match status" value="1"/>
</dbReference>
<dbReference type="RefSeq" id="WP_067365524.1">
    <property type="nucleotide sequence ID" value="NZ_JBIUBN010000015.1"/>
</dbReference>
<evidence type="ECO:0000259" key="5">
    <source>
        <dbReference type="Pfam" id="PF00389"/>
    </source>
</evidence>
<proteinExistence type="inferred from homology"/>
<dbReference type="Pfam" id="PF02826">
    <property type="entry name" value="2-Hacid_dh_C"/>
    <property type="match status" value="1"/>
</dbReference>
<evidence type="ECO:0000256" key="4">
    <source>
        <dbReference type="RuleBase" id="RU003719"/>
    </source>
</evidence>
<evidence type="ECO:0000313" key="8">
    <source>
        <dbReference type="Proteomes" id="UP000070620"/>
    </source>
</evidence>
<sequence length="332" mass="35725">MNIVVHGPVSDLGRDLIRRELPPERFTVRFSDRADPDRPAVLAGCEAIVVDHAPLTGADFAAMPRLRLVQRLGRGPFDISAEIAAAHAHGVPFAHNRSGFAASATAEYTVLAMLALPRRLVEADGYVRRGGWGPDNRFDAATADLAGSTVGLVGMGRVGRQVARLLRPFGVTVRYASRRRLPAEEERALAVGYLPLPDLVATVDVVSLHVRATGPDPFRFDAALIDRMRPGAYLINTSRGPLLDQAALVRALTEGRLAGAALDVFDPEPLPADSPLHTLPTVILTPHIAGRTRQVAEMYYRCAVDNLVRLAAGEPLRDLVPPAPVEEVTCSS</sequence>
<dbReference type="InterPro" id="IPR006139">
    <property type="entry name" value="D-isomer_2_OHA_DH_cat_dom"/>
</dbReference>
<name>A0A136PSD8_9ACTN</name>
<evidence type="ECO:0000259" key="6">
    <source>
        <dbReference type="Pfam" id="PF02826"/>
    </source>
</evidence>
<keyword evidence="3" id="KW-0520">NAD</keyword>
<dbReference type="GO" id="GO:0016616">
    <property type="term" value="F:oxidoreductase activity, acting on the CH-OH group of donors, NAD or NADP as acceptor"/>
    <property type="evidence" value="ECO:0007669"/>
    <property type="project" value="InterPro"/>
</dbReference>
<dbReference type="InterPro" id="IPR006140">
    <property type="entry name" value="D-isomer_DH_NAD-bd"/>
</dbReference>
<feature type="domain" description="D-isomer specific 2-hydroxyacid dehydrogenase catalytic" evidence="5">
    <location>
        <begin position="9"/>
        <end position="320"/>
    </location>
</feature>
<comment type="caution">
    <text evidence="7">The sequence shown here is derived from an EMBL/GenBank/DDBJ whole genome shotgun (WGS) entry which is preliminary data.</text>
</comment>
<evidence type="ECO:0000256" key="1">
    <source>
        <dbReference type="ARBA" id="ARBA00005854"/>
    </source>
</evidence>
<dbReference type="SUPFAM" id="SSF51735">
    <property type="entry name" value="NAD(P)-binding Rossmann-fold domains"/>
    <property type="match status" value="1"/>
</dbReference>
<dbReference type="Proteomes" id="UP000070620">
    <property type="component" value="Unassembled WGS sequence"/>
</dbReference>